<accession>A0A7V4XRN3</accession>
<dbReference type="EMBL" id="DTKL01000021">
    <property type="protein sequence ID" value="HGY93919.1"/>
    <property type="molecule type" value="Genomic_DNA"/>
</dbReference>
<dbReference type="SUPFAM" id="SSF55874">
    <property type="entry name" value="ATPase domain of HSP90 chaperone/DNA topoisomerase II/histidine kinase"/>
    <property type="match status" value="1"/>
</dbReference>
<dbReference type="PROSITE" id="PS50042">
    <property type="entry name" value="CNMP_BINDING_3"/>
    <property type="match status" value="1"/>
</dbReference>
<evidence type="ECO:0000256" key="3">
    <source>
        <dbReference type="ARBA" id="ARBA00022553"/>
    </source>
</evidence>
<dbReference type="SMART" id="SM00387">
    <property type="entry name" value="HATPase_c"/>
    <property type="match status" value="1"/>
</dbReference>
<dbReference type="InterPro" id="IPR004358">
    <property type="entry name" value="Sig_transdc_His_kin-like_C"/>
</dbReference>
<dbReference type="InterPro" id="IPR000595">
    <property type="entry name" value="cNMP-bd_dom"/>
</dbReference>
<dbReference type="InterPro" id="IPR018490">
    <property type="entry name" value="cNMP-bd_dom_sf"/>
</dbReference>
<dbReference type="SUPFAM" id="SSF51206">
    <property type="entry name" value="cAMP-binding domain-like"/>
    <property type="match status" value="1"/>
</dbReference>
<dbReference type="Pfam" id="PF00027">
    <property type="entry name" value="cNMP_binding"/>
    <property type="match status" value="1"/>
</dbReference>
<dbReference type="Gene3D" id="3.30.565.10">
    <property type="entry name" value="Histidine kinase-like ATPase, C-terminal domain"/>
    <property type="match status" value="1"/>
</dbReference>
<proteinExistence type="predicted"/>
<comment type="catalytic activity">
    <reaction evidence="1">
        <text>ATP + protein L-histidine = ADP + protein N-phospho-L-histidine.</text>
        <dbReference type="EC" id="2.7.13.3"/>
    </reaction>
</comment>
<dbReference type="EC" id="2.7.13.3" evidence="2"/>
<dbReference type="InterPro" id="IPR003661">
    <property type="entry name" value="HisK_dim/P_dom"/>
</dbReference>
<dbReference type="Gene3D" id="1.10.287.130">
    <property type="match status" value="1"/>
</dbReference>
<dbReference type="InterPro" id="IPR014710">
    <property type="entry name" value="RmlC-like_jellyroll"/>
</dbReference>
<dbReference type="CDD" id="cd00082">
    <property type="entry name" value="HisKA"/>
    <property type="match status" value="1"/>
</dbReference>
<dbReference type="PROSITE" id="PS50109">
    <property type="entry name" value="HIS_KIN"/>
    <property type="match status" value="1"/>
</dbReference>
<evidence type="ECO:0000259" key="5">
    <source>
        <dbReference type="PROSITE" id="PS50109"/>
    </source>
</evidence>
<sequence>MSEEEYLWLAENGLERCARAGSILFRAGETADAMTILLQGEIQVHRDHNGPMAIFIGRAGQITGLLPFSRMKTYGGRGQATSDVWALQYPREMFDEMIRAVPSMVQRSVSVLVDRAREVTRLEQQAEKLAALGKLAANLAHELNNPASAAQRSAAGLLSELKVYGRHKFDLGSLCMDEGRLKALHGWQRAIVERAQVSKGEPSTVEEEELFNWLQARSIEDAWKICPDLCEARVTVADLEELDGLMGHTSLSIVLGQFASSRRTERMAQAMVDSTARIFDLIAAIKDYSYMDQAPIQDVDVPQSLETTLTMMQSRLGRTSIERNFQPALPRISAYGSELNQVWTAILENALDATHGEGCIRLNVKREGESVVVEIQDDGPGIAPEIQDRIFEPFFSTKAPGEGLGLGLDTVQRIVRRHRGFVTVTSEPGSTCFQVRLPIEPLQAY</sequence>
<dbReference type="InterPro" id="IPR005467">
    <property type="entry name" value="His_kinase_dom"/>
</dbReference>
<dbReference type="AlphaFoldDB" id="A0A7V4XRN3"/>
<gene>
    <name evidence="6" type="ORF">ENW50_04410</name>
</gene>
<feature type="domain" description="Cyclic nucleotide-binding" evidence="4">
    <location>
        <begin position="1"/>
        <end position="115"/>
    </location>
</feature>
<protein>
    <recommendedName>
        <fullName evidence="2">histidine kinase</fullName>
        <ecNumber evidence="2">2.7.13.3</ecNumber>
    </recommendedName>
</protein>
<dbReference type="GO" id="GO:0000155">
    <property type="term" value="F:phosphorelay sensor kinase activity"/>
    <property type="evidence" value="ECO:0007669"/>
    <property type="project" value="InterPro"/>
</dbReference>
<evidence type="ECO:0000259" key="4">
    <source>
        <dbReference type="PROSITE" id="PS50042"/>
    </source>
</evidence>
<dbReference type="InterPro" id="IPR036890">
    <property type="entry name" value="HATPase_C_sf"/>
</dbReference>
<dbReference type="PRINTS" id="PR00344">
    <property type="entry name" value="BCTRLSENSOR"/>
</dbReference>
<feature type="domain" description="Histidine kinase" evidence="5">
    <location>
        <begin position="248"/>
        <end position="441"/>
    </location>
</feature>
<evidence type="ECO:0000256" key="2">
    <source>
        <dbReference type="ARBA" id="ARBA00012438"/>
    </source>
</evidence>
<evidence type="ECO:0000313" key="6">
    <source>
        <dbReference type="EMBL" id="HGY93919.1"/>
    </source>
</evidence>
<dbReference type="Gene3D" id="2.60.120.10">
    <property type="entry name" value="Jelly Rolls"/>
    <property type="match status" value="1"/>
</dbReference>
<dbReference type="Pfam" id="PF02518">
    <property type="entry name" value="HATPase_c"/>
    <property type="match status" value="1"/>
</dbReference>
<dbReference type="InterPro" id="IPR003594">
    <property type="entry name" value="HATPase_dom"/>
</dbReference>
<dbReference type="CDD" id="cd00038">
    <property type="entry name" value="CAP_ED"/>
    <property type="match status" value="1"/>
</dbReference>
<comment type="caution">
    <text evidence="6">The sequence shown here is derived from an EMBL/GenBank/DDBJ whole genome shotgun (WGS) entry which is preliminary data.</text>
</comment>
<dbReference type="PANTHER" id="PTHR43065:SF48">
    <property type="entry name" value="HISTIDINE KINASE"/>
    <property type="match status" value="1"/>
</dbReference>
<evidence type="ECO:0000256" key="1">
    <source>
        <dbReference type="ARBA" id="ARBA00000085"/>
    </source>
</evidence>
<reference evidence="6" key="1">
    <citation type="journal article" date="2020" name="mSystems">
        <title>Genome- and Community-Level Interaction Insights into Carbon Utilization and Element Cycling Functions of Hydrothermarchaeota in Hydrothermal Sediment.</title>
        <authorList>
            <person name="Zhou Z."/>
            <person name="Liu Y."/>
            <person name="Xu W."/>
            <person name="Pan J."/>
            <person name="Luo Z.H."/>
            <person name="Li M."/>
        </authorList>
    </citation>
    <scope>NUCLEOTIDE SEQUENCE [LARGE SCALE GENOMIC DNA]</scope>
    <source>
        <strain evidence="6">SpSt-855</strain>
    </source>
</reference>
<name>A0A7V4XRN3_9BACT</name>
<dbReference type="PANTHER" id="PTHR43065">
    <property type="entry name" value="SENSOR HISTIDINE KINASE"/>
    <property type="match status" value="1"/>
</dbReference>
<organism evidence="6">
    <name type="scientific">Acidobacterium capsulatum</name>
    <dbReference type="NCBI Taxonomy" id="33075"/>
    <lineage>
        <taxon>Bacteria</taxon>
        <taxon>Pseudomonadati</taxon>
        <taxon>Acidobacteriota</taxon>
        <taxon>Terriglobia</taxon>
        <taxon>Terriglobales</taxon>
        <taxon>Acidobacteriaceae</taxon>
        <taxon>Acidobacterium</taxon>
    </lineage>
</organism>
<keyword evidence="3" id="KW-0597">Phosphoprotein</keyword>